<dbReference type="AlphaFoldDB" id="A0AA88T8A8"/>
<gene>
    <name evidence="1" type="ORF">Q8A67_025474</name>
</gene>
<organism evidence="1 2">
    <name type="scientific">Cirrhinus molitorella</name>
    <name type="common">mud carp</name>
    <dbReference type="NCBI Taxonomy" id="172907"/>
    <lineage>
        <taxon>Eukaryota</taxon>
        <taxon>Metazoa</taxon>
        <taxon>Chordata</taxon>
        <taxon>Craniata</taxon>
        <taxon>Vertebrata</taxon>
        <taxon>Euteleostomi</taxon>
        <taxon>Actinopterygii</taxon>
        <taxon>Neopterygii</taxon>
        <taxon>Teleostei</taxon>
        <taxon>Ostariophysi</taxon>
        <taxon>Cypriniformes</taxon>
        <taxon>Cyprinidae</taxon>
        <taxon>Labeoninae</taxon>
        <taxon>Labeonini</taxon>
        <taxon>Cirrhinus</taxon>
    </lineage>
</organism>
<accession>A0AA88T8A8</accession>
<sequence>MQKPRPLAKETDSPFFLVSHCGWDRSSTLRCPVFLSCEDPLFSWTFFFCGLLFSDAQLQLDWSYRNIQNIHTLDIYAIIHAADEALIPGDNADDRPGDIRINEGDIILVSGITWH</sequence>
<protein>
    <submittedName>
        <fullName evidence="1">Uncharacterized protein</fullName>
    </submittedName>
</protein>
<dbReference type="Proteomes" id="UP001187343">
    <property type="component" value="Unassembled WGS sequence"/>
</dbReference>
<evidence type="ECO:0000313" key="2">
    <source>
        <dbReference type="Proteomes" id="UP001187343"/>
    </source>
</evidence>
<comment type="caution">
    <text evidence="1">The sequence shown here is derived from an EMBL/GenBank/DDBJ whole genome shotgun (WGS) entry which is preliminary data.</text>
</comment>
<reference evidence="1" key="1">
    <citation type="submission" date="2023-08" db="EMBL/GenBank/DDBJ databases">
        <title>Chromosome-level Genome Assembly of mud carp (Cirrhinus molitorella).</title>
        <authorList>
            <person name="Liu H."/>
        </authorList>
    </citation>
    <scope>NUCLEOTIDE SEQUENCE</scope>
    <source>
        <strain evidence="1">Prfri</strain>
        <tissue evidence="1">Muscle</tissue>
    </source>
</reference>
<name>A0AA88T8A8_9TELE</name>
<evidence type="ECO:0000313" key="1">
    <source>
        <dbReference type="EMBL" id="KAK2867357.1"/>
    </source>
</evidence>
<proteinExistence type="predicted"/>
<dbReference type="EMBL" id="JAUYZG010000025">
    <property type="protein sequence ID" value="KAK2867357.1"/>
    <property type="molecule type" value="Genomic_DNA"/>
</dbReference>
<keyword evidence="2" id="KW-1185">Reference proteome</keyword>